<dbReference type="RefSeq" id="WP_056903728.1">
    <property type="nucleotide sequence ID" value="NZ_JBEGDP010000001.1"/>
</dbReference>
<sequence>MTTFAALLSDLLRHEPGRPLLTYYDERPGDGPDQHPGERVELSVTTYANWVAKVSSLLVEEHDLERGQVLRVDLPAHWLTPVLLGAAWNVGLAVDLTGDGPADAVVCGPAGLERWAAHADEVPVLACSLRPMGVRFADPLPAGVHDVGVDVWSQPDSFVAWDPAQDDDPALVGSGAPVTQAELWRAAAAGSALPDGGRLLSVTNPASPPGIVTFTEPLARRGSLVLVVGGAEERLAAVAAAERTSARHPARS</sequence>
<organism evidence="1 2">
    <name type="scientific">Nocardioides kribbensis</name>
    <dbReference type="NCBI Taxonomy" id="305517"/>
    <lineage>
        <taxon>Bacteria</taxon>
        <taxon>Bacillati</taxon>
        <taxon>Actinomycetota</taxon>
        <taxon>Actinomycetes</taxon>
        <taxon>Propionibacteriales</taxon>
        <taxon>Nocardioidaceae</taxon>
        <taxon>Nocardioides</taxon>
    </lineage>
</organism>
<evidence type="ECO:0000313" key="2">
    <source>
        <dbReference type="Proteomes" id="UP001482520"/>
    </source>
</evidence>
<reference evidence="1 2" key="1">
    <citation type="submission" date="2024-02" db="EMBL/GenBank/DDBJ databases">
        <title>Full genome sequence of Nocardioides kribbensis.</title>
        <authorList>
            <person name="Poletto B.L."/>
            <person name="Silva G."/>
            <person name="Galante D."/>
            <person name="Campos K.R."/>
            <person name="Santos M.B.N."/>
            <person name="Sacchi C.T."/>
        </authorList>
    </citation>
    <scope>NUCLEOTIDE SEQUENCE [LARGE SCALE GENOMIC DNA]</scope>
    <source>
        <strain evidence="1 2">O4R</strain>
    </source>
</reference>
<keyword evidence="2" id="KW-1185">Reference proteome</keyword>
<proteinExistence type="predicted"/>
<gene>
    <name evidence="1" type="ORF">V6R90_01510</name>
</gene>
<protein>
    <submittedName>
        <fullName evidence="1">TIGR03089 family protein</fullName>
    </submittedName>
</protein>
<dbReference type="SUPFAM" id="SSF56801">
    <property type="entry name" value="Acetyl-CoA synthetase-like"/>
    <property type="match status" value="1"/>
</dbReference>
<name>A0ABV1NTW8_9ACTN</name>
<comment type="caution">
    <text evidence="1">The sequence shown here is derived from an EMBL/GenBank/DDBJ whole genome shotgun (WGS) entry which is preliminary data.</text>
</comment>
<evidence type="ECO:0000313" key="1">
    <source>
        <dbReference type="EMBL" id="MEQ7845937.1"/>
    </source>
</evidence>
<dbReference type="NCBIfam" id="TIGR03089">
    <property type="entry name" value="TIGR03089 family protein"/>
    <property type="match status" value="1"/>
</dbReference>
<dbReference type="Proteomes" id="UP001482520">
    <property type="component" value="Unassembled WGS sequence"/>
</dbReference>
<accession>A0ABV1NTW8</accession>
<dbReference type="InterPro" id="IPR017523">
    <property type="entry name" value="Rv3268"/>
</dbReference>
<dbReference type="EMBL" id="JBEGDP010000001">
    <property type="protein sequence ID" value="MEQ7845937.1"/>
    <property type="molecule type" value="Genomic_DNA"/>
</dbReference>